<organism evidence="8 9">
    <name type="scientific">Tritrichomonas musculus</name>
    <dbReference type="NCBI Taxonomy" id="1915356"/>
    <lineage>
        <taxon>Eukaryota</taxon>
        <taxon>Metamonada</taxon>
        <taxon>Parabasalia</taxon>
        <taxon>Tritrichomonadida</taxon>
        <taxon>Tritrichomonadidae</taxon>
        <taxon>Tritrichomonas</taxon>
    </lineage>
</organism>
<protein>
    <recommendedName>
        <fullName evidence="7">RPGR-interacting protein 1 first C2 domain-containing protein</fullName>
    </recommendedName>
</protein>
<sequence>MNEIFRNRLLPEYSRQELEEEFIRCCENLDAKATEILKLEKQAQYLEGRLGRLQQDVEDQTRQQVRFDGTHAPIAYRQSQLTVKELQDQIILLERELGQHQMKRDKVLQEVRYFRSLLNFPGKRSKNGATASTGKKKTRAELAKMLSGLLTSNQVPPQMVQRIQAAINILNRNFADAKDHMRELMNLIGESLPLFDMLDKKEEIKKREGQIEIMRQKLAELRERHDKMTEEYQLALQRYKDEAEQNNAKYKEVLDLQQQKEAKEAEAARLAELQIIADGLKNEIQLLEEQKIKLAKDNEDRVKNLREQMEEAIRKLKGELDDLMNHCSSLRASNKNLEEECAKLESQYEEAKDRKLEIEELTQQLQAEYDSLRHYYVSLLSQTNEDPFESQSFRDFLEQMGAHEWKFSTIRQFQDEIDKLKERRKLNFEKLAKYQDLQEKLATMNEDKKKVIADLEEQLRRLQAENGIYLQEVETGPTQQFIEGASNITFDQDIAIELEEDETAFMMYFKDFTISRPEVLGHKKCDILLSIDFYDHETQNTKLVSPSDNSFDTRILFQTKNDFQLREYIQKSLVKVQLVRVIGITAVSLGQAEFSLRAFLEGKTQSFTSKLNFRSFEQNVDFAEVNFEIGLFIPLIQ</sequence>
<keyword evidence="4" id="KW-0969">Cilium</keyword>
<dbReference type="SUPFAM" id="SSF49562">
    <property type="entry name" value="C2 domain (Calcium/lipid-binding domain, CaLB)"/>
    <property type="match status" value="1"/>
</dbReference>
<name>A0ABR2L8P0_9EUKA</name>
<dbReference type="Proteomes" id="UP001470230">
    <property type="component" value="Unassembled WGS sequence"/>
</dbReference>
<comment type="similarity">
    <text evidence="2">Belongs to the RPGRIP1 family.</text>
</comment>
<dbReference type="InterPro" id="IPR021656">
    <property type="entry name" value="C2-C2_1"/>
</dbReference>
<feature type="coiled-coil region" evidence="6">
    <location>
        <begin position="410"/>
        <end position="472"/>
    </location>
</feature>
<evidence type="ECO:0000259" key="7">
    <source>
        <dbReference type="Pfam" id="PF11618"/>
    </source>
</evidence>
<dbReference type="InterPro" id="IPR031139">
    <property type="entry name" value="RPGRIP1_fam"/>
</dbReference>
<keyword evidence="5" id="KW-0966">Cell projection</keyword>
<dbReference type="PANTHER" id="PTHR14240">
    <property type="entry name" value="RETINITIS PIGMENTOSA GTPASE REGULATOR-INTERACTING PROTEIN"/>
    <property type="match status" value="1"/>
</dbReference>
<comment type="subcellular location">
    <subcellularLocation>
        <location evidence="1">Cell projection</location>
        <location evidence="1">Cilium</location>
    </subcellularLocation>
</comment>
<accession>A0ABR2L8P0</accession>
<feature type="coiled-coil region" evidence="6">
    <location>
        <begin position="36"/>
        <end position="103"/>
    </location>
</feature>
<keyword evidence="9" id="KW-1185">Reference proteome</keyword>
<dbReference type="Gene3D" id="2.60.40.150">
    <property type="entry name" value="C2 domain"/>
    <property type="match status" value="1"/>
</dbReference>
<evidence type="ECO:0000256" key="2">
    <source>
        <dbReference type="ARBA" id="ARBA00006042"/>
    </source>
</evidence>
<evidence type="ECO:0000256" key="4">
    <source>
        <dbReference type="ARBA" id="ARBA00023069"/>
    </source>
</evidence>
<evidence type="ECO:0000256" key="1">
    <source>
        <dbReference type="ARBA" id="ARBA00004138"/>
    </source>
</evidence>
<dbReference type="EMBL" id="JAPFFF010000001">
    <property type="protein sequence ID" value="KAK8898625.1"/>
    <property type="molecule type" value="Genomic_DNA"/>
</dbReference>
<dbReference type="PANTHER" id="PTHR14240:SF1">
    <property type="entry name" value="PROTEIN FANTOM-RELATED"/>
    <property type="match status" value="1"/>
</dbReference>
<evidence type="ECO:0000313" key="9">
    <source>
        <dbReference type="Proteomes" id="UP001470230"/>
    </source>
</evidence>
<proteinExistence type="inferred from homology"/>
<dbReference type="Gene3D" id="1.20.5.1700">
    <property type="match status" value="1"/>
</dbReference>
<feature type="coiled-coil region" evidence="6">
    <location>
        <begin position="167"/>
        <end position="368"/>
    </location>
</feature>
<dbReference type="Pfam" id="PF11618">
    <property type="entry name" value="C2-C2_1"/>
    <property type="match status" value="1"/>
</dbReference>
<feature type="domain" description="RPGR-interacting protein 1 first C2" evidence="7">
    <location>
        <begin position="497"/>
        <end position="632"/>
    </location>
</feature>
<reference evidence="8 9" key="1">
    <citation type="submission" date="2024-04" db="EMBL/GenBank/DDBJ databases">
        <title>Tritrichomonas musculus Genome.</title>
        <authorList>
            <person name="Alves-Ferreira E."/>
            <person name="Grigg M."/>
            <person name="Lorenzi H."/>
            <person name="Galac M."/>
        </authorList>
    </citation>
    <scope>NUCLEOTIDE SEQUENCE [LARGE SCALE GENOMIC DNA]</scope>
    <source>
        <strain evidence="8 9">EAF2021</strain>
    </source>
</reference>
<dbReference type="InterPro" id="IPR035892">
    <property type="entry name" value="C2_domain_sf"/>
</dbReference>
<evidence type="ECO:0000256" key="3">
    <source>
        <dbReference type="ARBA" id="ARBA00023054"/>
    </source>
</evidence>
<comment type="caution">
    <text evidence="8">The sequence shown here is derived from an EMBL/GenBank/DDBJ whole genome shotgun (WGS) entry which is preliminary data.</text>
</comment>
<evidence type="ECO:0000313" key="8">
    <source>
        <dbReference type="EMBL" id="KAK8898625.1"/>
    </source>
</evidence>
<keyword evidence="3 6" id="KW-0175">Coiled coil</keyword>
<evidence type="ECO:0000256" key="6">
    <source>
        <dbReference type="SAM" id="Coils"/>
    </source>
</evidence>
<gene>
    <name evidence="8" type="ORF">M9Y10_000917</name>
</gene>
<evidence type="ECO:0000256" key="5">
    <source>
        <dbReference type="ARBA" id="ARBA00023273"/>
    </source>
</evidence>